<organism evidence="3 4">
    <name type="scientific">Actinokineospora soli</name>
    <dbReference type="NCBI Taxonomy" id="1048753"/>
    <lineage>
        <taxon>Bacteria</taxon>
        <taxon>Bacillati</taxon>
        <taxon>Actinomycetota</taxon>
        <taxon>Actinomycetes</taxon>
        <taxon>Pseudonocardiales</taxon>
        <taxon>Pseudonocardiaceae</taxon>
        <taxon>Actinokineospora</taxon>
    </lineage>
</organism>
<feature type="compositionally biased region" description="Basic residues" evidence="1">
    <location>
        <begin position="68"/>
        <end position="79"/>
    </location>
</feature>
<dbReference type="Proteomes" id="UP001596512">
    <property type="component" value="Unassembled WGS sequence"/>
</dbReference>
<dbReference type="EMBL" id="JBHTEY010000004">
    <property type="protein sequence ID" value="MFC7615101.1"/>
    <property type="molecule type" value="Genomic_DNA"/>
</dbReference>
<feature type="domain" description="Polyketide synthase dehydratase" evidence="2">
    <location>
        <begin position="2"/>
        <end position="51"/>
    </location>
</feature>
<reference evidence="4" key="1">
    <citation type="journal article" date="2019" name="Int. J. Syst. Evol. Microbiol.">
        <title>The Global Catalogue of Microorganisms (GCM) 10K type strain sequencing project: providing services to taxonomists for standard genome sequencing and annotation.</title>
        <authorList>
            <consortium name="The Broad Institute Genomics Platform"/>
            <consortium name="The Broad Institute Genome Sequencing Center for Infectious Disease"/>
            <person name="Wu L."/>
            <person name="Ma J."/>
        </authorList>
    </citation>
    <scope>NUCLEOTIDE SEQUENCE [LARGE SCALE GENOMIC DNA]</scope>
    <source>
        <strain evidence="4">JCM 17695</strain>
    </source>
</reference>
<gene>
    <name evidence="3" type="ORF">ACFQV2_17860</name>
</gene>
<feature type="compositionally biased region" description="Low complexity" evidence="1">
    <location>
        <begin position="83"/>
        <end position="101"/>
    </location>
</feature>
<accession>A0ABW2TNX4</accession>
<evidence type="ECO:0000313" key="3">
    <source>
        <dbReference type="EMBL" id="MFC7615101.1"/>
    </source>
</evidence>
<proteinExistence type="predicted"/>
<dbReference type="InterPro" id="IPR049552">
    <property type="entry name" value="PKS_DH_N"/>
</dbReference>
<sequence length="112" mass="11662">MLLPGAALVELALHAGREVGLPALTDLVLSEPLVIPEHGGVLVQVVVDGTGVRVYSAPTPPRVLSGRSTRRACWGRRSPRPAPSSGPRARTSPPTTTRWPSAGTGTARRSAV</sequence>
<name>A0ABW2TNX4_9PSEU</name>
<feature type="region of interest" description="Disordered" evidence="1">
    <location>
        <begin position="62"/>
        <end position="112"/>
    </location>
</feature>
<evidence type="ECO:0000259" key="2">
    <source>
        <dbReference type="Pfam" id="PF21089"/>
    </source>
</evidence>
<dbReference type="InterPro" id="IPR042104">
    <property type="entry name" value="PKS_dehydratase_sf"/>
</dbReference>
<comment type="caution">
    <text evidence="3">The sequence shown here is derived from an EMBL/GenBank/DDBJ whole genome shotgun (WGS) entry which is preliminary data.</text>
</comment>
<keyword evidence="4" id="KW-1185">Reference proteome</keyword>
<protein>
    <recommendedName>
        <fullName evidence="2">Polyketide synthase dehydratase domain-containing protein</fullName>
    </recommendedName>
</protein>
<evidence type="ECO:0000313" key="4">
    <source>
        <dbReference type="Proteomes" id="UP001596512"/>
    </source>
</evidence>
<dbReference type="Pfam" id="PF21089">
    <property type="entry name" value="PKS_DH_N"/>
    <property type="match status" value="1"/>
</dbReference>
<evidence type="ECO:0000256" key="1">
    <source>
        <dbReference type="SAM" id="MobiDB-lite"/>
    </source>
</evidence>
<dbReference type="Gene3D" id="3.10.129.110">
    <property type="entry name" value="Polyketide synthase dehydratase"/>
    <property type="match status" value="1"/>
</dbReference>